<evidence type="ECO:0000259" key="10">
    <source>
        <dbReference type="Pfam" id="PF00768"/>
    </source>
</evidence>
<dbReference type="Pfam" id="PF03330">
    <property type="entry name" value="DPBB_1"/>
    <property type="match status" value="1"/>
</dbReference>
<evidence type="ECO:0000256" key="4">
    <source>
        <dbReference type="ARBA" id="ARBA00022960"/>
    </source>
</evidence>
<comment type="caution">
    <text evidence="12">The sequence shown here is derived from an EMBL/GenBank/DDBJ whole genome shotgun (WGS) entry which is preliminary data.</text>
</comment>
<dbReference type="GO" id="GO:0006508">
    <property type="term" value="P:proteolysis"/>
    <property type="evidence" value="ECO:0007669"/>
    <property type="project" value="InterPro"/>
</dbReference>
<evidence type="ECO:0000256" key="7">
    <source>
        <dbReference type="PIRSR" id="PIRSR618044-1"/>
    </source>
</evidence>
<sequence>MNKQSQIRKILILLFILLSFTVGGFVFAQEDSVNREYFINLDKATIAKGYTVAAFEDILKLSLAPGILSEDTGVDVWEINESVDMPWNLDRVSKIYQFEFRNKQAYDNQKPFYIQFAYNESSDDYKQVFFYDKNYSAWRPLPTRDYPKEKFVRSLIHLPFARIVVLSNPDVLAIGKASWYAYRGGNFAASPDFPKGSKLRVYNTDNNKFVDVEINDFGPDRNLHPDRVVDLDKVAFKKIASLGAGIINVSIEALEIKPDEKGRILGSPETGAVWEPAITAKSAIVMDEDTSEVLWKKNASSTLPLASLTKLVAVKVFLDTRPSLDEVVAYSIKDEEYNYEYCNKWESARVTLNDGDTLTIEDLLYSALVGSANNAVETLARVSGLDRDDFIQKMNEEVKNWGAVSTKFIEPTGLSPENVSSAQDYAIITREVFTHPIIQKASTMEKYKFTTINTKKAHRIKNTNQIIFTNRYNVIGSKTGYLDEAGYCLMLRAENAGRKIIVVTFGAGSRDTSFAETEDLLRYGFRNL</sequence>
<protein>
    <recommendedName>
        <fullName evidence="14">Peptidase S11 D-alanyl-D-alanine carboxypeptidase A N-terminal domain-containing protein</fullName>
    </recommendedName>
</protein>
<dbReference type="CDD" id="cd22268">
    <property type="entry name" value="DPBB_RlpA-like"/>
    <property type="match status" value="1"/>
</dbReference>
<feature type="active site" evidence="7">
    <location>
        <position position="371"/>
    </location>
</feature>
<dbReference type="Pfam" id="PF00768">
    <property type="entry name" value="Peptidase_S11"/>
    <property type="match status" value="1"/>
</dbReference>
<keyword evidence="4" id="KW-0133">Cell shape</keyword>
<dbReference type="GO" id="GO:0071555">
    <property type="term" value="P:cell wall organization"/>
    <property type="evidence" value="ECO:0007669"/>
    <property type="project" value="UniProtKB-KW"/>
</dbReference>
<dbReference type="SUPFAM" id="SSF50685">
    <property type="entry name" value="Barwin-like endoglucanases"/>
    <property type="match status" value="1"/>
</dbReference>
<evidence type="ECO:0008006" key="14">
    <source>
        <dbReference type="Google" id="ProtNLM"/>
    </source>
</evidence>
<evidence type="ECO:0000256" key="2">
    <source>
        <dbReference type="ARBA" id="ARBA00022729"/>
    </source>
</evidence>
<dbReference type="PANTHER" id="PTHR21581:SF6">
    <property type="entry name" value="TRAFFICKING PROTEIN PARTICLE COMPLEX SUBUNIT 12"/>
    <property type="match status" value="1"/>
</dbReference>
<dbReference type="EMBL" id="PCWW01000074">
    <property type="protein sequence ID" value="PIR12718.1"/>
    <property type="molecule type" value="Genomic_DNA"/>
</dbReference>
<evidence type="ECO:0000259" key="11">
    <source>
        <dbReference type="Pfam" id="PF03330"/>
    </source>
</evidence>
<dbReference type="AlphaFoldDB" id="A0A2M6K7X1"/>
<reference evidence="12 13" key="1">
    <citation type="submission" date="2017-09" db="EMBL/GenBank/DDBJ databases">
        <title>Depth-based differentiation of microbial function through sediment-hosted aquifers and enrichment of novel symbionts in the deep terrestrial subsurface.</title>
        <authorList>
            <person name="Probst A.J."/>
            <person name="Ladd B."/>
            <person name="Jarett J.K."/>
            <person name="Geller-Mcgrath D.E."/>
            <person name="Sieber C.M."/>
            <person name="Emerson J.B."/>
            <person name="Anantharaman K."/>
            <person name="Thomas B.C."/>
            <person name="Malmstrom R."/>
            <person name="Stieglmeier M."/>
            <person name="Klingl A."/>
            <person name="Woyke T."/>
            <person name="Ryan C.M."/>
            <person name="Banfield J.F."/>
        </authorList>
    </citation>
    <scope>NUCLEOTIDE SEQUENCE [LARGE SCALE GENOMIC DNA]</scope>
    <source>
        <strain evidence="12">CG11_big_fil_rev_8_21_14_0_20_39_10</strain>
    </source>
</reference>
<organism evidence="12 13">
    <name type="scientific">Candidatus Falkowbacteria bacterium CG11_big_fil_rev_8_21_14_0_20_39_10</name>
    <dbReference type="NCBI Taxonomy" id="1974570"/>
    <lineage>
        <taxon>Bacteria</taxon>
        <taxon>Candidatus Falkowiibacteriota</taxon>
    </lineage>
</organism>
<evidence type="ECO:0000256" key="9">
    <source>
        <dbReference type="RuleBase" id="RU004016"/>
    </source>
</evidence>
<feature type="domain" description="Peptidase S11 D-alanyl-D-alanine carboxypeptidase A N-terminal" evidence="10">
    <location>
        <begin position="273"/>
        <end position="507"/>
    </location>
</feature>
<dbReference type="Gene3D" id="3.40.710.10">
    <property type="entry name" value="DD-peptidase/beta-lactamase superfamily"/>
    <property type="match status" value="1"/>
</dbReference>
<dbReference type="PRINTS" id="PR00725">
    <property type="entry name" value="DADACBPTASE1"/>
</dbReference>
<feature type="active site" description="Acyl-ester intermediate" evidence="7">
    <location>
        <position position="307"/>
    </location>
</feature>
<evidence type="ECO:0000256" key="6">
    <source>
        <dbReference type="ARBA" id="ARBA00023316"/>
    </source>
</evidence>
<evidence type="ECO:0000256" key="5">
    <source>
        <dbReference type="ARBA" id="ARBA00022984"/>
    </source>
</evidence>
<dbReference type="InterPro" id="IPR018044">
    <property type="entry name" value="Peptidase_S11"/>
</dbReference>
<evidence type="ECO:0000313" key="13">
    <source>
        <dbReference type="Proteomes" id="UP000230869"/>
    </source>
</evidence>
<dbReference type="SUPFAM" id="SSF56601">
    <property type="entry name" value="beta-lactamase/transpeptidase-like"/>
    <property type="match status" value="1"/>
</dbReference>
<keyword evidence="6" id="KW-0961">Cell wall biogenesis/degradation</keyword>
<feature type="active site" description="Proton acceptor" evidence="7">
    <location>
        <position position="310"/>
    </location>
</feature>
<feature type="binding site" evidence="8">
    <location>
        <position position="478"/>
    </location>
    <ligand>
        <name>substrate</name>
    </ligand>
</feature>
<proteinExistence type="inferred from homology"/>
<keyword evidence="2" id="KW-0732">Signal</keyword>
<dbReference type="PANTHER" id="PTHR21581">
    <property type="entry name" value="D-ALANYL-D-ALANINE CARBOXYPEPTIDASE"/>
    <property type="match status" value="1"/>
</dbReference>
<evidence type="ECO:0000256" key="3">
    <source>
        <dbReference type="ARBA" id="ARBA00022801"/>
    </source>
</evidence>
<evidence type="ECO:0000256" key="8">
    <source>
        <dbReference type="PIRSR" id="PIRSR618044-2"/>
    </source>
</evidence>
<dbReference type="Proteomes" id="UP000230869">
    <property type="component" value="Unassembled WGS sequence"/>
</dbReference>
<keyword evidence="3" id="KW-0378">Hydrolase</keyword>
<name>A0A2M6K7X1_9BACT</name>
<evidence type="ECO:0000256" key="1">
    <source>
        <dbReference type="ARBA" id="ARBA00007164"/>
    </source>
</evidence>
<gene>
    <name evidence="12" type="ORF">COV49_04535</name>
</gene>
<dbReference type="InterPro" id="IPR012338">
    <property type="entry name" value="Beta-lactam/transpept-like"/>
</dbReference>
<dbReference type="InterPro" id="IPR001967">
    <property type="entry name" value="Peptidase_S11_N"/>
</dbReference>
<dbReference type="GO" id="GO:0009002">
    <property type="term" value="F:serine-type D-Ala-D-Ala carboxypeptidase activity"/>
    <property type="evidence" value="ECO:0007669"/>
    <property type="project" value="InterPro"/>
</dbReference>
<feature type="domain" description="RlpA-like protein double-psi beta-barrel" evidence="11">
    <location>
        <begin position="188"/>
        <end position="250"/>
    </location>
</feature>
<accession>A0A2M6K7X1</accession>
<keyword evidence="5" id="KW-0573">Peptidoglycan synthesis</keyword>
<dbReference type="InterPro" id="IPR036908">
    <property type="entry name" value="RlpA-like_sf"/>
</dbReference>
<evidence type="ECO:0000313" key="12">
    <source>
        <dbReference type="EMBL" id="PIR12718.1"/>
    </source>
</evidence>
<comment type="similarity">
    <text evidence="1 9">Belongs to the peptidase S11 family.</text>
</comment>
<dbReference type="Gene3D" id="2.40.40.10">
    <property type="entry name" value="RlpA-like domain"/>
    <property type="match status" value="1"/>
</dbReference>
<dbReference type="GO" id="GO:0008360">
    <property type="term" value="P:regulation of cell shape"/>
    <property type="evidence" value="ECO:0007669"/>
    <property type="project" value="UniProtKB-KW"/>
</dbReference>
<dbReference type="InterPro" id="IPR009009">
    <property type="entry name" value="RlpA-like_DPBB"/>
</dbReference>
<dbReference type="GO" id="GO:0009252">
    <property type="term" value="P:peptidoglycan biosynthetic process"/>
    <property type="evidence" value="ECO:0007669"/>
    <property type="project" value="UniProtKB-KW"/>
</dbReference>